<dbReference type="RefSeq" id="WP_371569809.1">
    <property type="nucleotide sequence ID" value="NZ_JASMRN010000006.1"/>
</dbReference>
<proteinExistence type="predicted"/>
<name>A0ABV4KCK0_9FLAO</name>
<dbReference type="EMBL" id="JASMRN010000006">
    <property type="protein sequence ID" value="MEZ7515393.1"/>
    <property type="molecule type" value="Genomic_DNA"/>
</dbReference>
<evidence type="ECO:0000313" key="1">
    <source>
        <dbReference type="EMBL" id="MEZ7515393.1"/>
    </source>
</evidence>
<gene>
    <name evidence="1" type="ORF">QO192_08885</name>
</gene>
<keyword evidence="2" id="KW-1185">Reference proteome</keyword>
<dbReference type="Proteomes" id="UP001568894">
    <property type="component" value="Unassembled WGS sequence"/>
</dbReference>
<evidence type="ECO:0000313" key="2">
    <source>
        <dbReference type="Proteomes" id="UP001568894"/>
    </source>
</evidence>
<comment type="caution">
    <text evidence="1">The sequence shown here is derived from an EMBL/GenBank/DDBJ whole genome shotgun (WGS) entry which is preliminary data.</text>
</comment>
<organism evidence="1 2">
    <name type="scientific">Flavobacterium frigidarium</name>
    <dbReference type="NCBI Taxonomy" id="99286"/>
    <lineage>
        <taxon>Bacteria</taxon>
        <taxon>Pseudomonadati</taxon>
        <taxon>Bacteroidota</taxon>
        <taxon>Flavobacteriia</taxon>
        <taxon>Flavobacteriales</taxon>
        <taxon>Flavobacteriaceae</taxon>
        <taxon>Flavobacterium</taxon>
    </lineage>
</organism>
<sequence length="117" mass="13409">MKPSVQYNDRIGHASADIAGINYNQIAERYNLGERYRIIGISLYGTREINVSFLCVDNEESTPENEVLVHVYPNANIPVSSVIERLNVTINITHDRRYDNPELDTVREVTIEEDNED</sequence>
<reference evidence="1 2" key="1">
    <citation type="submission" date="2023-05" db="EMBL/GenBank/DDBJ databases">
        <title>Adaptations of aquatic viruses from atmosphere-close ecosystems of the Central Arctic Ocean.</title>
        <authorList>
            <person name="Rahlff J."/>
            <person name="Holmfeldt K."/>
        </authorList>
    </citation>
    <scope>NUCLEOTIDE SEQUENCE [LARGE SCALE GENOMIC DNA]</scope>
    <source>
        <strain evidence="1 2">Arc14</strain>
    </source>
</reference>
<accession>A0ABV4KCK0</accession>
<protein>
    <submittedName>
        <fullName evidence="1">Uncharacterized protein</fullName>
    </submittedName>
</protein>